<dbReference type="GO" id="GO:0019843">
    <property type="term" value="F:rRNA binding"/>
    <property type="evidence" value="ECO:0007669"/>
    <property type="project" value="UniProtKB-UniRule"/>
</dbReference>
<dbReference type="NCBIfam" id="NF004359">
    <property type="entry name" value="PRK05738.1-3"/>
    <property type="match status" value="1"/>
</dbReference>
<evidence type="ECO:0000256" key="5">
    <source>
        <dbReference type="ARBA" id="ARBA00023274"/>
    </source>
</evidence>
<evidence type="ECO:0000256" key="2">
    <source>
        <dbReference type="ARBA" id="ARBA00022730"/>
    </source>
</evidence>
<comment type="similarity">
    <text evidence="1 6">Belongs to the universal ribosomal protein uL23 family.</text>
</comment>
<proteinExistence type="inferred from homology"/>
<keyword evidence="4 6" id="KW-0689">Ribosomal protein</keyword>
<dbReference type="GO" id="GO:0005840">
    <property type="term" value="C:ribosome"/>
    <property type="evidence" value="ECO:0007669"/>
    <property type="project" value="UniProtKB-KW"/>
</dbReference>
<keyword evidence="8" id="KW-1185">Reference proteome</keyword>
<dbReference type="RefSeq" id="WP_080048720.1">
    <property type="nucleotide sequence ID" value="NZ_CP020100.1"/>
</dbReference>
<dbReference type="SUPFAM" id="SSF54189">
    <property type="entry name" value="Ribosomal proteins S24e, L23 and L15e"/>
    <property type="match status" value="1"/>
</dbReference>
<dbReference type="EMBL" id="CP020100">
    <property type="protein sequence ID" value="AQZ93863.1"/>
    <property type="molecule type" value="Genomic_DNA"/>
</dbReference>
<dbReference type="GO" id="GO:0003735">
    <property type="term" value="F:structural constituent of ribosome"/>
    <property type="evidence" value="ECO:0007669"/>
    <property type="project" value="InterPro"/>
</dbReference>
<sequence>MNQERIFKVLLGPHVSEKATVLADSKNQFVFKVDTTATKLEIKKAVEQLFNVKVKSVSTLNVKGKTKRTMRGLGKRNDWKKAYISLEAGQDIDFASAE</sequence>
<keyword evidence="5 6" id="KW-0687">Ribonucleoprotein</keyword>
<name>A0A1V0B1P5_9GAMM</name>
<reference evidence="7 8" key="1">
    <citation type="submission" date="2017-03" db="EMBL/GenBank/DDBJ databases">
        <title>Complete genome sequence of the novel DNRA strain Pseudomonas sp. S-6-2 isolated from Chinese polluted river sediment. Journal of Biotechnology.</title>
        <authorList>
            <person name="Li J."/>
            <person name="Xiang F."/>
            <person name="Wang L."/>
            <person name="Xi L."/>
            <person name="Liu J."/>
        </authorList>
    </citation>
    <scope>NUCLEOTIDE SEQUENCE [LARGE SCALE GENOMIC DNA]</scope>
    <source>
        <strain evidence="7 8">S-6-2</strain>
    </source>
</reference>
<evidence type="ECO:0000256" key="4">
    <source>
        <dbReference type="ARBA" id="ARBA00022980"/>
    </source>
</evidence>
<dbReference type="Proteomes" id="UP000243488">
    <property type="component" value="Chromosome"/>
</dbReference>
<accession>A0A1V0B1P5</accession>
<dbReference type="HAMAP" id="MF_01369_B">
    <property type="entry name" value="Ribosomal_uL23_B"/>
    <property type="match status" value="1"/>
</dbReference>
<dbReference type="InterPro" id="IPR013025">
    <property type="entry name" value="Ribosomal_uL23-like"/>
</dbReference>
<gene>
    <name evidence="6" type="primary">rplW</name>
    <name evidence="7" type="ORF">BVH74_03415</name>
</gene>
<evidence type="ECO:0000256" key="3">
    <source>
        <dbReference type="ARBA" id="ARBA00022884"/>
    </source>
</evidence>
<comment type="function">
    <text evidence="6">One of the early assembly proteins it binds 23S rRNA. One of the proteins that surrounds the polypeptide exit tunnel on the outside of the ribosome. Forms the main docking site for trigger factor binding to the ribosome.</text>
</comment>
<keyword evidence="2 6" id="KW-0699">rRNA-binding</keyword>
<dbReference type="PANTHER" id="PTHR11620">
    <property type="entry name" value="60S RIBOSOMAL PROTEIN L23A"/>
    <property type="match status" value="1"/>
</dbReference>
<dbReference type="GO" id="GO:1990904">
    <property type="term" value="C:ribonucleoprotein complex"/>
    <property type="evidence" value="ECO:0007669"/>
    <property type="project" value="UniProtKB-KW"/>
</dbReference>
<dbReference type="STRING" id="1931241.BVH74_03415"/>
<dbReference type="KEGG" id="ppha:BVH74_03415"/>
<dbReference type="FunFam" id="3.30.70.330:FF:000001">
    <property type="entry name" value="50S ribosomal protein L23"/>
    <property type="match status" value="1"/>
</dbReference>
<comment type="subunit">
    <text evidence="6">Part of the 50S ribosomal subunit. Contacts protein L29, and trigger factor when it is bound to the ribosome.</text>
</comment>
<dbReference type="Gene3D" id="3.30.70.330">
    <property type="match status" value="1"/>
</dbReference>
<evidence type="ECO:0000256" key="1">
    <source>
        <dbReference type="ARBA" id="ARBA00006700"/>
    </source>
</evidence>
<dbReference type="NCBIfam" id="NF004363">
    <property type="entry name" value="PRK05738.2-4"/>
    <property type="match status" value="1"/>
</dbReference>
<dbReference type="AlphaFoldDB" id="A0A1V0B1P5"/>
<evidence type="ECO:0000313" key="7">
    <source>
        <dbReference type="EMBL" id="AQZ93863.1"/>
    </source>
</evidence>
<dbReference type="Pfam" id="PF00276">
    <property type="entry name" value="Ribosomal_L23"/>
    <property type="match status" value="1"/>
</dbReference>
<organism evidence="7 8">
    <name type="scientific">Halopseudomonas phragmitis</name>
    <dbReference type="NCBI Taxonomy" id="1931241"/>
    <lineage>
        <taxon>Bacteria</taxon>
        <taxon>Pseudomonadati</taxon>
        <taxon>Pseudomonadota</taxon>
        <taxon>Gammaproteobacteria</taxon>
        <taxon>Pseudomonadales</taxon>
        <taxon>Pseudomonadaceae</taxon>
        <taxon>Halopseudomonas</taxon>
    </lineage>
</organism>
<keyword evidence="3 6" id="KW-0694">RNA-binding</keyword>
<protein>
    <recommendedName>
        <fullName evidence="6">Large ribosomal subunit protein uL23</fullName>
    </recommendedName>
</protein>
<dbReference type="InterPro" id="IPR012678">
    <property type="entry name" value="Ribosomal_uL23/eL15/eS24_sf"/>
</dbReference>
<evidence type="ECO:0000313" key="8">
    <source>
        <dbReference type="Proteomes" id="UP000243488"/>
    </source>
</evidence>
<dbReference type="InterPro" id="IPR012677">
    <property type="entry name" value="Nucleotide-bd_a/b_plait_sf"/>
</dbReference>
<evidence type="ECO:0000256" key="6">
    <source>
        <dbReference type="HAMAP-Rule" id="MF_01369"/>
    </source>
</evidence>
<dbReference type="GO" id="GO:0006412">
    <property type="term" value="P:translation"/>
    <property type="evidence" value="ECO:0007669"/>
    <property type="project" value="UniProtKB-UniRule"/>
</dbReference>